<dbReference type="Proteomes" id="UP000478546">
    <property type="component" value="Unassembled WGS sequence"/>
</dbReference>
<dbReference type="GO" id="GO:0015930">
    <property type="term" value="F:glutamate synthase activity"/>
    <property type="evidence" value="ECO:0007669"/>
    <property type="project" value="InterPro"/>
</dbReference>
<keyword evidence="6" id="KW-1185">Reference proteome</keyword>
<sequence>MLTKLSVRQLMAVAFIAVYAIVLSLSYTNAAYLALLVLVLPLHVIYFRNIRQPKHSILRNYPLLGYLRYFFESIRPELRQYFFESDLDGKPFSRRQRSIVYQRAKNVRQTVPFGMQANSQENGFEWIAHTMFPVHVKAEDLRVTVGSKRCAQPYSASIYNISAMSYGSLSKTAVTALSAGAKLGGFAHNTGEGGVSPFHIEGGGDLIWQIGTGYFGCRDSKGNFSETLFEEQAAHPHIKMVEIKLSQGAKPGHGGILPAAKNTPEIAAIRKVEPFTTVASPPAHSAFSDQFTMLLFIEKLRILSKGKPVGIKLCIGNKQEFERLCQEMMHNQIFPDFITIDGAEGGTGAAPLEFTDSLGMPLYDALAFVQDMLIKYKLRDEIKVIAAGKIITGVDIIKAISLGADICYSARGMMFALGCIQALQCDSGRCPVGIATQDENLYKGLDVADKRVRVANFHGNTIKSTIEVMEACGFDGINSITPDKIFRRVESGKTLSFKDIYFTPSEPGSILTKEHQFILN</sequence>
<dbReference type="PANTHER" id="PTHR43819">
    <property type="entry name" value="ARCHAEAL-TYPE GLUTAMATE SYNTHASE [NADPH]"/>
    <property type="match status" value="1"/>
</dbReference>
<dbReference type="InterPro" id="IPR027283">
    <property type="entry name" value="YerD"/>
</dbReference>
<keyword evidence="3" id="KW-0472">Membrane</keyword>
<dbReference type="Gene3D" id="3.20.20.70">
    <property type="entry name" value="Aldolase class I"/>
    <property type="match status" value="1"/>
</dbReference>
<name>A0A6B2GY47_9BACT</name>
<organism evidence="5 6">
    <name type="scientific">Pontibacter fetidus</name>
    <dbReference type="NCBI Taxonomy" id="2700082"/>
    <lineage>
        <taxon>Bacteria</taxon>
        <taxon>Pseudomonadati</taxon>
        <taxon>Bacteroidota</taxon>
        <taxon>Cytophagia</taxon>
        <taxon>Cytophagales</taxon>
        <taxon>Hymenobacteraceae</taxon>
        <taxon>Pontibacter</taxon>
    </lineage>
</organism>
<dbReference type="CDD" id="cd02808">
    <property type="entry name" value="GltS_FMN"/>
    <property type="match status" value="1"/>
</dbReference>
<evidence type="ECO:0000259" key="4">
    <source>
        <dbReference type="Pfam" id="PF01645"/>
    </source>
</evidence>
<keyword evidence="3" id="KW-0812">Transmembrane</keyword>
<comment type="caution">
    <text evidence="5">The sequence shown here is derived from an EMBL/GenBank/DDBJ whole genome shotgun (WGS) entry which is preliminary data.</text>
</comment>
<dbReference type="PIRSF" id="PIRSF006429">
    <property type="entry name" value="GOGAT_lg_2"/>
    <property type="match status" value="1"/>
</dbReference>
<dbReference type="GO" id="GO:0006537">
    <property type="term" value="P:glutamate biosynthetic process"/>
    <property type="evidence" value="ECO:0007669"/>
    <property type="project" value="InterPro"/>
</dbReference>
<dbReference type="RefSeq" id="WP_162345843.1">
    <property type="nucleotide sequence ID" value="NZ_JAAEAA010000008.1"/>
</dbReference>
<protein>
    <submittedName>
        <fullName evidence="5">FMN-binding glutamate synthase family protein</fullName>
    </submittedName>
</protein>
<keyword evidence="3" id="KW-1133">Transmembrane helix</keyword>
<reference evidence="5 6" key="1">
    <citation type="submission" date="2020-01" db="EMBL/GenBank/DDBJ databases">
        <authorList>
            <person name="Kim M.K."/>
        </authorList>
    </citation>
    <scope>NUCLEOTIDE SEQUENCE [LARGE SCALE GENOMIC DNA]</scope>
    <source>
        <strain evidence="5 6">BT213</strain>
    </source>
</reference>
<feature type="transmembrane region" description="Helical" evidence="3">
    <location>
        <begin position="7"/>
        <end position="25"/>
    </location>
</feature>
<evidence type="ECO:0000256" key="3">
    <source>
        <dbReference type="SAM" id="Phobius"/>
    </source>
</evidence>
<evidence type="ECO:0000256" key="1">
    <source>
        <dbReference type="ARBA" id="ARBA00009716"/>
    </source>
</evidence>
<evidence type="ECO:0000313" key="6">
    <source>
        <dbReference type="Proteomes" id="UP000478546"/>
    </source>
</evidence>
<dbReference type="InterPro" id="IPR013785">
    <property type="entry name" value="Aldolase_TIM"/>
</dbReference>
<accession>A0A6B2GY47</accession>
<evidence type="ECO:0000256" key="2">
    <source>
        <dbReference type="PIRNR" id="PIRNR006429"/>
    </source>
</evidence>
<dbReference type="PIRSF" id="PIRSF500060">
    <property type="entry name" value="UCP500060"/>
    <property type="match status" value="1"/>
</dbReference>
<dbReference type="InterPro" id="IPR002932">
    <property type="entry name" value="Glu_synthdom"/>
</dbReference>
<dbReference type="SUPFAM" id="SSF51395">
    <property type="entry name" value="FMN-linked oxidoreductases"/>
    <property type="match status" value="1"/>
</dbReference>
<dbReference type="Pfam" id="PF01645">
    <property type="entry name" value="Glu_synthase"/>
    <property type="match status" value="1"/>
</dbReference>
<dbReference type="InterPro" id="IPR024188">
    <property type="entry name" value="GltB"/>
</dbReference>
<dbReference type="PANTHER" id="PTHR43819:SF1">
    <property type="entry name" value="ARCHAEAL-TYPE GLUTAMATE SYNTHASE [NADPH]"/>
    <property type="match status" value="1"/>
</dbReference>
<proteinExistence type="inferred from homology"/>
<dbReference type="AlphaFoldDB" id="A0A6B2GY47"/>
<gene>
    <name evidence="5" type="ORF">GWO68_07600</name>
</gene>
<dbReference type="EMBL" id="JAAEAA010000008">
    <property type="protein sequence ID" value="NDK55775.1"/>
    <property type="molecule type" value="Genomic_DNA"/>
</dbReference>
<feature type="domain" description="Glutamate synthase" evidence="4">
    <location>
        <begin position="159"/>
        <end position="474"/>
    </location>
</feature>
<evidence type="ECO:0000313" key="5">
    <source>
        <dbReference type="EMBL" id="NDK55775.1"/>
    </source>
</evidence>
<comment type="similarity">
    <text evidence="1 2">Belongs to the glutamate synthase family.</text>
</comment>